<organism evidence="1">
    <name type="scientific">Phage sp. ctPjm15</name>
    <dbReference type="NCBI Taxonomy" id="2828006"/>
    <lineage>
        <taxon>Viruses</taxon>
    </lineage>
</organism>
<protein>
    <submittedName>
        <fullName evidence="1">Hydrogenase/urease nickel incorporation protein</fullName>
    </submittedName>
</protein>
<sequence>MSNVLKCDRCGKIYGYYSTRRYKIKDIEIDANSISLTVSKPNGSSVGTRPLDLCPECMDKMVDFLEGRNDDKPKNKFKVKNLL</sequence>
<evidence type="ECO:0000313" key="1">
    <source>
        <dbReference type="EMBL" id="DAF52969.1"/>
    </source>
</evidence>
<name>A0A8S5SPP3_9VIRU</name>
<accession>A0A8S5SPP3</accession>
<proteinExistence type="predicted"/>
<dbReference type="EMBL" id="BK032645">
    <property type="protein sequence ID" value="DAF52969.1"/>
    <property type="molecule type" value="Genomic_DNA"/>
</dbReference>
<reference evidence="1" key="1">
    <citation type="journal article" date="2021" name="Proc. Natl. Acad. Sci. U.S.A.">
        <title>A Catalog of Tens of Thousands of Viruses from Human Metagenomes Reveals Hidden Associations with Chronic Diseases.</title>
        <authorList>
            <person name="Tisza M.J."/>
            <person name="Buck C.B."/>
        </authorList>
    </citation>
    <scope>NUCLEOTIDE SEQUENCE</scope>
    <source>
        <strain evidence="1">CtPjm15</strain>
    </source>
</reference>